<dbReference type="InterPro" id="IPR003776">
    <property type="entry name" value="YcaO-like_dom"/>
</dbReference>
<dbReference type="Gene3D" id="3.90.930.60">
    <property type="match status" value="1"/>
</dbReference>
<proteinExistence type="predicted"/>
<feature type="domain" description="YcaO" evidence="1">
    <location>
        <begin position="400"/>
        <end position="702"/>
    </location>
</feature>
<dbReference type="AlphaFoldDB" id="A0A7K3MB11"/>
<reference evidence="2 3" key="1">
    <citation type="submission" date="2019-11" db="EMBL/GenBank/DDBJ databases">
        <authorList>
            <person name="Li X.-J."/>
            <person name="Feng X.-M."/>
        </authorList>
    </citation>
    <scope>NUCLEOTIDE SEQUENCE [LARGE SCALE GENOMIC DNA]</scope>
    <source>
        <strain evidence="2 3">XMNu-373</strain>
    </source>
</reference>
<dbReference type="Gene3D" id="3.40.50.720">
    <property type="entry name" value="NAD(P)-binding Rossmann-like Domain"/>
    <property type="match status" value="1"/>
</dbReference>
<accession>A0A7K3MB11</accession>
<evidence type="ECO:0000313" key="3">
    <source>
        <dbReference type="Proteomes" id="UP000460435"/>
    </source>
</evidence>
<gene>
    <name evidence="2" type="ORF">F7O44_24110</name>
</gene>
<dbReference type="PROSITE" id="PS51664">
    <property type="entry name" value="YCAO"/>
    <property type="match status" value="1"/>
</dbReference>
<evidence type="ECO:0000259" key="1">
    <source>
        <dbReference type="PROSITE" id="PS51664"/>
    </source>
</evidence>
<dbReference type="RefSeq" id="WP_162452866.1">
    <property type="nucleotide sequence ID" value="NZ_WLZY01000010.1"/>
</dbReference>
<dbReference type="Proteomes" id="UP000460435">
    <property type="component" value="Unassembled WGS sequence"/>
</dbReference>
<comment type="caution">
    <text evidence="2">The sequence shown here is derived from an EMBL/GenBank/DDBJ whole genome shotgun (WGS) entry which is preliminary data.</text>
</comment>
<sequence length="702" mass="72728">MTAQTTAPSVPTTTRPRVRQDVAFLETLDGVYVRSPDNAFVLRGAGAYRYLSALLPHLDGSTTLDDLVSGLPEGHGASVRSLLGTLAARGVIADGPDLRELYDAETRSRYASQLALLDHHGDDGTGFARAVNARVALVCDDHAAAGMLAEALTANGVGSGGDGFVRVVDTIDVKDCLVEGLDLVVLVAIDRPHPSLLTVGDTAHWHGADFVSVVRVGDQIVLGPHDDATTTAGVSSALLRMSDNGIAGTEAIWQAAGLGSEHSVPGPALPGNAAPIALSVAGFEIFKILTKVIPSDLTGSAVIVDPHRLTVSTEPVLPHPAVTGADTPRVLAGQPVGFEDVEELDDLGAVDVEEAYKRFERAVSATVGIMREFDDDAVAQIPVKVARLDSPSAATEPIVTFGSATVLETRLAALEEAAARYALAIQRRVQLLPAPVSGATKVRTEAVQTWLGAEPARPASVAAVDLTAGVPLAVERAAVLAGPWDADAAVFEPALTGLAAGPSPAHAAGRALVDAVAGIAVGAVARGELPLHPVGPDVFSQLEPEQRKHLRLLINEIELDGTKVDLFTGRSVLPVAAVRLRDGQDHAVARASTSWFTAIHDALLTIAGARQLAEASADPRYGHRSEPPAGPTSRQLTGIDLGAAMVGGPAIELPEPAAPTGILLALNEQGRRAALVDLTPPDLAGITSVARVLVYRHGPAHE</sequence>
<dbReference type="EMBL" id="WLZY01000010">
    <property type="protein sequence ID" value="NDL60162.1"/>
    <property type="molecule type" value="Genomic_DNA"/>
</dbReference>
<keyword evidence="3" id="KW-1185">Reference proteome</keyword>
<organism evidence="2 3">
    <name type="scientific">Phytoactinopolyspora mesophila</name>
    <dbReference type="NCBI Taxonomy" id="2650750"/>
    <lineage>
        <taxon>Bacteria</taxon>
        <taxon>Bacillati</taxon>
        <taxon>Actinomycetota</taxon>
        <taxon>Actinomycetes</taxon>
        <taxon>Jiangellales</taxon>
        <taxon>Jiangellaceae</taxon>
        <taxon>Phytoactinopolyspora</taxon>
    </lineage>
</organism>
<protein>
    <recommendedName>
        <fullName evidence="1">YcaO domain-containing protein</fullName>
    </recommendedName>
</protein>
<name>A0A7K3MB11_9ACTN</name>
<evidence type="ECO:0000313" key="2">
    <source>
        <dbReference type="EMBL" id="NDL60162.1"/>
    </source>
</evidence>